<proteinExistence type="predicted"/>
<feature type="transmembrane region" description="Helical" evidence="1">
    <location>
        <begin position="12"/>
        <end position="30"/>
    </location>
</feature>
<evidence type="ECO:0000313" key="3">
    <source>
        <dbReference type="Proteomes" id="UP001303222"/>
    </source>
</evidence>
<dbReference type="EMBL" id="MU859548">
    <property type="protein sequence ID" value="KAK3946727.1"/>
    <property type="molecule type" value="Genomic_DNA"/>
</dbReference>
<protein>
    <submittedName>
        <fullName evidence="2">Uncharacterized protein</fullName>
    </submittedName>
</protein>
<feature type="transmembrane region" description="Helical" evidence="1">
    <location>
        <begin position="42"/>
        <end position="63"/>
    </location>
</feature>
<dbReference type="AlphaFoldDB" id="A0AAN6SA67"/>
<keyword evidence="1" id="KW-1133">Transmembrane helix</keyword>
<name>A0AAN6SA67_9PEZI</name>
<comment type="caution">
    <text evidence="2">The sequence shown here is derived from an EMBL/GenBank/DDBJ whole genome shotgun (WGS) entry which is preliminary data.</text>
</comment>
<dbReference type="Proteomes" id="UP001303222">
    <property type="component" value="Unassembled WGS sequence"/>
</dbReference>
<sequence>MLVLLTTTRITIVMTDLTNTLPMVWIIVLLTTTRMTTVMTDLTNTLLIVWIIVLYIHLLRIIIKRIFINTIGGGFKGICTS</sequence>
<keyword evidence="3" id="KW-1185">Reference proteome</keyword>
<reference evidence="2" key="1">
    <citation type="journal article" date="2023" name="Mol. Phylogenet. Evol.">
        <title>Genome-scale phylogeny and comparative genomics of the fungal order Sordariales.</title>
        <authorList>
            <person name="Hensen N."/>
            <person name="Bonometti L."/>
            <person name="Westerberg I."/>
            <person name="Brannstrom I.O."/>
            <person name="Guillou S."/>
            <person name="Cros-Aarteil S."/>
            <person name="Calhoun S."/>
            <person name="Haridas S."/>
            <person name="Kuo A."/>
            <person name="Mondo S."/>
            <person name="Pangilinan J."/>
            <person name="Riley R."/>
            <person name="LaButti K."/>
            <person name="Andreopoulos B."/>
            <person name="Lipzen A."/>
            <person name="Chen C."/>
            <person name="Yan M."/>
            <person name="Daum C."/>
            <person name="Ng V."/>
            <person name="Clum A."/>
            <person name="Steindorff A."/>
            <person name="Ohm R.A."/>
            <person name="Martin F."/>
            <person name="Silar P."/>
            <person name="Natvig D.O."/>
            <person name="Lalanne C."/>
            <person name="Gautier V."/>
            <person name="Ament-Velasquez S.L."/>
            <person name="Kruys A."/>
            <person name="Hutchinson M.I."/>
            <person name="Powell A.J."/>
            <person name="Barry K."/>
            <person name="Miller A.N."/>
            <person name="Grigoriev I.V."/>
            <person name="Debuchy R."/>
            <person name="Gladieux P."/>
            <person name="Hiltunen Thoren M."/>
            <person name="Johannesson H."/>
        </authorList>
    </citation>
    <scope>NUCLEOTIDE SEQUENCE</scope>
    <source>
        <strain evidence="2">CBS 626.80</strain>
    </source>
</reference>
<organism evidence="2 3">
    <name type="scientific">Pseudoneurospora amorphoporcata</name>
    <dbReference type="NCBI Taxonomy" id="241081"/>
    <lineage>
        <taxon>Eukaryota</taxon>
        <taxon>Fungi</taxon>
        <taxon>Dikarya</taxon>
        <taxon>Ascomycota</taxon>
        <taxon>Pezizomycotina</taxon>
        <taxon>Sordariomycetes</taxon>
        <taxon>Sordariomycetidae</taxon>
        <taxon>Sordariales</taxon>
        <taxon>Sordariaceae</taxon>
        <taxon>Pseudoneurospora</taxon>
    </lineage>
</organism>
<gene>
    <name evidence="2" type="ORF">QBC32DRAFT_356744</name>
</gene>
<accession>A0AAN6SA67</accession>
<evidence type="ECO:0000256" key="1">
    <source>
        <dbReference type="SAM" id="Phobius"/>
    </source>
</evidence>
<keyword evidence="1" id="KW-0472">Membrane</keyword>
<keyword evidence="1" id="KW-0812">Transmembrane</keyword>
<reference evidence="2" key="2">
    <citation type="submission" date="2023-06" db="EMBL/GenBank/DDBJ databases">
        <authorList>
            <consortium name="Lawrence Berkeley National Laboratory"/>
            <person name="Mondo S.J."/>
            <person name="Hensen N."/>
            <person name="Bonometti L."/>
            <person name="Westerberg I."/>
            <person name="Brannstrom I.O."/>
            <person name="Guillou S."/>
            <person name="Cros-Aarteil S."/>
            <person name="Calhoun S."/>
            <person name="Haridas S."/>
            <person name="Kuo A."/>
            <person name="Pangilinan J."/>
            <person name="Riley R."/>
            <person name="Labutti K."/>
            <person name="Andreopoulos B."/>
            <person name="Lipzen A."/>
            <person name="Chen C."/>
            <person name="Yanf M."/>
            <person name="Daum C."/>
            <person name="Ng V."/>
            <person name="Clum A."/>
            <person name="Steindorff A."/>
            <person name="Ohm R."/>
            <person name="Martin F."/>
            <person name="Silar P."/>
            <person name="Natvig D."/>
            <person name="Lalanne C."/>
            <person name="Gautier V."/>
            <person name="Ament-Velasquez S.L."/>
            <person name="Kruys A."/>
            <person name="Hutchinson M.I."/>
            <person name="Powell A.J."/>
            <person name="Barry K."/>
            <person name="Miller A.N."/>
            <person name="Grigoriev I.V."/>
            <person name="Debuchy R."/>
            <person name="Gladieux P."/>
            <person name="Thoren M.H."/>
            <person name="Johannesson H."/>
        </authorList>
    </citation>
    <scope>NUCLEOTIDE SEQUENCE</scope>
    <source>
        <strain evidence="2">CBS 626.80</strain>
    </source>
</reference>
<evidence type="ECO:0000313" key="2">
    <source>
        <dbReference type="EMBL" id="KAK3946727.1"/>
    </source>
</evidence>